<evidence type="ECO:0008006" key="2">
    <source>
        <dbReference type="Google" id="ProtNLM"/>
    </source>
</evidence>
<name>A0A0F9SXB4_9ZZZZ</name>
<sequence>MSNINKYFPLPLVVQFLNGRMWKLIAPFEYHPDKGDVIKIFVNFTFDFASIPKLFWSFIGHPAGKYGPAALLHDFLYYKKIYARRKADKIFLVAMKALKVSFWKRQIMYYAVRLGGRKAWNKHRKI</sequence>
<protein>
    <recommendedName>
        <fullName evidence="2">DUF1353 domain-containing protein</fullName>
    </recommendedName>
</protein>
<dbReference type="EMBL" id="LAZR01000341">
    <property type="protein sequence ID" value="KKN73565.1"/>
    <property type="molecule type" value="Genomic_DNA"/>
</dbReference>
<proteinExistence type="predicted"/>
<evidence type="ECO:0000313" key="1">
    <source>
        <dbReference type="EMBL" id="KKN73565.1"/>
    </source>
</evidence>
<reference evidence="1" key="1">
    <citation type="journal article" date="2015" name="Nature">
        <title>Complex archaea that bridge the gap between prokaryotes and eukaryotes.</title>
        <authorList>
            <person name="Spang A."/>
            <person name="Saw J.H."/>
            <person name="Jorgensen S.L."/>
            <person name="Zaremba-Niedzwiedzka K."/>
            <person name="Martijn J."/>
            <person name="Lind A.E."/>
            <person name="van Eijk R."/>
            <person name="Schleper C."/>
            <person name="Guy L."/>
            <person name="Ettema T.J."/>
        </authorList>
    </citation>
    <scope>NUCLEOTIDE SEQUENCE</scope>
</reference>
<gene>
    <name evidence="1" type="ORF">LCGC14_0398810</name>
</gene>
<dbReference type="AlphaFoldDB" id="A0A0F9SXB4"/>
<accession>A0A0F9SXB4</accession>
<organism evidence="1">
    <name type="scientific">marine sediment metagenome</name>
    <dbReference type="NCBI Taxonomy" id="412755"/>
    <lineage>
        <taxon>unclassified sequences</taxon>
        <taxon>metagenomes</taxon>
        <taxon>ecological metagenomes</taxon>
    </lineage>
</organism>
<dbReference type="Pfam" id="PF07087">
    <property type="entry name" value="DUF1353"/>
    <property type="match status" value="1"/>
</dbReference>
<comment type="caution">
    <text evidence="1">The sequence shown here is derived from an EMBL/GenBank/DDBJ whole genome shotgun (WGS) entry which is preliminary data.</text>
</comment>
<dbReference type="InterPro" id="IPR010767">
    <property type="entry name" value="Phage_CGC-2007_Cje0229"/>
</dbReference>